<reference evidence="2" key="2">
    <citation type="submission" date="2015-01" db="EMBL/GenBank/DDBJ databases">
        <title>Evolutionary Origins and Diversification of the Mycorrhizal Mutualists.</title>
        <authorList>
            <consortium name="DOE Joint Genome Institute"/>
            <consortium name="Mycorrhizal Genomics Consortium"/>
            <person name="Kohler A."/>
            <person name="Kuo A."/>
            <person name="Nagy L.G."/>
            <person name="Floudas D."/>
            <person name="Copeland A."/>
            <person name="Barry K.W."/>
            <person name="Cichocki N."/>
            <person name="Veneault-Fourrey C."/>
            <person name="LaButti K."/>
            <person name="Lindquist E.A."/>
            <person name="Lipzen A."/>
            <person name="Lundell T."/>
            <person name="Morin E."/>
            <person name="Murat C."/>
            <person name="Riley R."/>
            <person name="Ohm R."/>
            <person name="Sun H."/>
            <person name="Tunlid A."/>
            <person name="Henrissat B."/>
            <person name="Grigoriev I.V."/>
            <person name="Hibbett D.S."/>
            <person name="Martin F."/>
        </authorList>
    </citation>
    <scope>NUCLEOTIDE SEQUENCE [LARGE SCALE GENOMIC DNA]</scope>
    <source>
        <strain evidence="2">F 1598</strain>
    </source>
</reference>
<organism evidence="1 2">
    <name type="scientific">Piloderma croceum (strain F 1598)</name>
    <dbReference type="NCBI Taxonomy" id="765440"/>
    <lineage>
        <taxon>Eukaryota</taxon>
        <taxon>Fungi</taxon>
        <taxon>Dikarya</taxon>
        <taxon>Basidiomycota</taxon>
        <taxon>Agaricomycotina</taxon>
        <taxon>Agaricomycetes</taxon>
        <taxon>Agaricomycetidae</taxon>
        <taxon>Atheliales</taxon>
        <taxon>Atheliaceae</taxon>
        <taxon>Piloderma</taxon>
    </lineage>
</organism>
<name>A0A0C3API2_PILCF</name>
<reference evidence="1 2" key="1">
    <citation type="submission" date="2014-04" db="EMBL/GenBank/DDBJ databases">
        <authorList>
            <consortium name="DOE Joint Genome Institute"/>
            <person name="Kuo A."/>
            <person name="Tarkka M."/>
            <person name="Buscot F."/>
            <person name="Kohler A."/>
            <person name="Nagy L.G."/>
            <person name="Floudas D."/>
            <person name="Copeland A."/>
            <person name="Barry K.W."/>
            <person name="Cichocki N."/>
            <person name="Veneault-Fourrey C."/>
            <person name="LaButti K."/>
            <person name="Lindquist E.A."/>
            <person name="Lipzen A."/>
            <person name="Lundell T."/>
            <person name="Morin E."/>
            <person name="Murat C."/>
            <person name="Sun H."/>
            <person name="Tunlid A."/>
            <person name="Henrissat B."/>
            <person name="Grigoriev I.V."/>
            <person name="Hibbett D.S."/>
            <person name="Martin F."/>
            <person name="Nordberg H.P."/>
            <person name="Cantor M.N."/>
            <person name="Hua S.X."/>
        </authorList>
    </citation>
    <scope>NUCLEOTIDE SEQUENCE [LARGE SCALE GENOMIC DNA]</scope>
    <source>
        <strain evidence="1 2">F 1598</strain>
    </source>
</reference>
<dbReference type="AlphaFoldDB" id="A0A0C3API2"/>
<sequence>MLGNRHSLRISSEPLKAAPPPVVACKAPVVFDPYHILTILPGPDGKPIPIEYTYKSRKPHQLTVIDVDKRDTRLAVFIDGHPRGLTRDFDLNKSVDCGDDWIACLNQGFSAGVIVVPPGKHTIKLAWAGKDYVANTEEIDWGLERSRRFLLQRENCS</sequence>
<protein>
    <submittedName>
        <fullName evidence="1">Uncharacterized protein</fullName>
    </submittedName>
</protein>
<evidence type="ECO:0000313" key="1">
    <source>
        <dbReference type="EMBL" id="KIM75808.1"/>
    </source>
</evidence>
<dbReference type="InParanoid" id="A0A0C3API2"/>
<accession>A0A0C3API2</accession>
<dbReference type="OrthoDB" id="2976780at2759"/>
<keyword evidence="2" id="KW-1185">Reference proteome</keyword>
<dbReference type="HOGENOM" id="CLU_1678606_0_0_1"/>
<evidence type="ECO:0000313" key="2">
    <source>
        <dbReference type="Proteomes" id="UP000054166"/>
    </source>
</evidence>
<dbReference type="STRING" id="765440.A0A0C3API2"/>
<proteinExistence type="predicted"/>
<dbReference type="Proteomes" id="UP000054166">
    <property type="component" value="Unassembled WGS sequence"/>
</dbReference>
<gene>
    <name evidence="1" type="ORF">PILCRDRAFT_665452</name>
</gene>
<dbReference type="EMBL" id="KN833042">
    <property type="protein sequence ID" value="KIM75808.1"/>
    <property type="molecule type" value="Genomic_DNA"/>
</dbReference>